<organism evidence="2 3">
    <name type="scientific">Rubus argutus</name>
    <name type="common">Southern blackberry</name>
    <dbReference type="NCBI Taxonomy" id="59490"/>
    <lineage>
        <taxon>Eukaryota</taxon>
        <taxon>Viridiplantae</taxon>
        <taxon>Streptophyta</taxon>
        <taxon>Embryophyta</taxon>
        <taxon>Tracheophyta</taxon>
        <taxon>Spermatophyta</taxon>
        <taxon>Magnoliopsida</taxon>
        <taxon>eudicotyledons</taxon>
        <taxon>Gunneridae</taxon>
        <taxon>Pentapetalae</taxon>
        <taxon>rosids</taxon>
        <taxon>fabids</taxon>
        <taxon>Rosales</taxon>
        <taxon>Rosaceae</taxon>
        <taxon>Rosoideae</taxon>
        <taxon>Rosoideae incertae sedis</taxon>
        <taxon>Rubus</taxon>
    </lineage>
</organism>
<feature type="region of interest" description="Disordered" evidence="1">
    <location>
        <begin position="1"/>
        <end position="24"/>
    </location>
</feature>
<dbReference type="EMBL" id="JBEDUW010000007">
    <property type="protein sequence ID" value="KAK9914327.1"/>
    <property type="molecule type" value="Genomic_DNA"/>
</dbReference>
<dbReference type="PANTHER" id="PTHR34802">
    <property type="entry name" value="CHORISMATE SYNTHASE"/>
    <property type="match status" value="1"/>
</dbReference>
<gene>
    <name evidence="2" type="ORF">M0R45_038113</name>
</gene>
<feature type="region of interest" description="Disordered" evidence="1">
    <location>
        <begin position="338"/>
        <end position="375"/>
    </location>
</feature>
<sequence>MTIFSGKIGSESDDQSFLAPSETKAPELNKRSRIRYTRDFLVSLANLSSGKGLPRGIEASVLCELDFLLDGPLQDSYDSDPESCHENLHKGLVLSSENAGLLGPGSLLGVHGCTAGDSPPRVEDSILPLLHKSKEPYRPPRLSKAVWNECKDETWVSPESLSQNEGQKQNWRKDFSEVMREGQKESFQEKQKKNSNEHDEIIEFIMQLEVSENDEIINSPVPEHSDRTANHTKSPAICSPEFAHQFLATEKKTACGISCTKGSESIANGVLNEHATKVQDKHLKSAADGTSEQSYGCKIPAVILGVLACVGLEHILKPETKEITCSMLWDGCDAEDGKQDSVNNHGSHHFLLLPPKGTEQKDMASDKLHPSDSRTDNIELEFLSQGSAGQSEKDLTRKSSYGTNSTKGLQLVDASSCIQQSFVGRSARKGASKTCKFFFPLANKNHMPSTISKYRPSEINCEDSMFSSSADKSTSRENQSVSDDLKLNPVCCFDEKDGLSIEICLPDEDSLITVDDFRIKSYKDMLEGNQVKADWVSPSPPVDITMNMTDSNIGIKDEKYAPQLCKSEAPVHQGKTSYHCQPACTNSQVKSINPKFQPQNTASRPFSTNTLPTTFHRSYAKPQQQLQQTLVTDTIPTCYMPELYHVQAFPWNYQTSSYGCVPVPTPGIQLYSGTNIHGTQSNAGTAYYLGWQ</sequence>
<dbReference type="Proteomes" id="UP001457282">
    <property type="component" value="Unassembled WGS sequence"/>
</dbReference>
<feature type="compositionally biased region" description="Basic and acidic residues" evidence="1">
    <location>
        <begin position="358"/>
        <end position="375"/>
    </location>
</feature>
<accession>A0AAW1W236</accession>
<name>A0AAW1W236_RUBAR</name>
<evidence type="ECO:0000313" key="3">
    <source>
        <dbReference type="Proteomes" id="UP001457282"/>
    </source>
</evidence>
<evidence type="ECO:0000256" key="1">
    <source>
        <dbReference type="SAM" id="MobiDB-lite"/>
    </source>
</evidence>
<proteinExistence type="predicted"/>
<keyword evidence="3" id="KW-1185">Reference proteome</keyword>
<comment type="caution">
    <text evidence="2">The sequence shown here is derived from an EMBL/GenBank/DDBJ whole genome shotgun (WGS) entry which is preliminary data.</text>
</comment>
<evidence type="ECO:0000313" key="2">
    <source>
        <dbReference type="EMBL" id="KAK9914327.1"/>
    </source>
</evidence>
<dbReference type="PANTHER" id="PTHR34802:SF1">
    <property type="entry name" value="CHORISMATE SYNTHASE"/>
    <property type="match status" value="1"/>
</dbReference>
<protein>
    <submittedName>
        <fullName evidence="2">Uncharacterized protein</fullName>
    </submittedName>
</protein>
<dbReference type="AlphaFoldDB" id="A0AAW1W236"/>
<reference evidence="2 3" key="1">
    <citation type="journal article" date="2023" name="G3 (Bethesda)">
        <title>A chromosome-length genome assembly and annotation of blackberry (Rubus argutus, cv. 'Hillquist').</title>
        <authorList>
            <person name="Bruna T."/>
            <person name="Aryal R."/>
            <person name="Dudchenko O."/>
            <person name="Sargent D.J."/>
            <person name="Mead D."/>
            <person name="Buti M."/>
            <person name="Cavallini A."/>
            <person name="Hytonen T."/>
            <person name="Andres J."/>
            <person name="Pham M."/>
            <person name="Weisz D."/>
            <person name="Mascagni F."/>
            <person name="Usai G."/>
            <person name="Natali L."/>
            <person name="Bassil N."/>
            <person name="Fernandez G.E."/>
            <person name="Lomsadze A."/>
            <person name="Armour M."/>
            <person name="Olukolu B."/>
            <person name="Poorten T."/>
            <person name="Britton C."/>
            <person name="Davik J."/>
            <person name="Ashrafi H."/>
            <person name="Aiden E.L."/>
            <person name="Borodovsky M."/>
            <person name="Worthington M."/>
        </authorList>
    </citation>
    <scope>NUCLEOTIDE SEQUENCE [LARGE SCALE GENOMIC DNA]</scope>
    <source>
        <strain evidence="2">PI 553951</strain>
    </source>
</reference>
<feature type="region of interest" description="Disordered" evidence="1">
    <location>
        <begin position="383"/>
        <end position="402"/>
    </location>
</feature>